<reference evidence="1 2" key="1">
    <citation type="submission" date="2019-02" db="EMBL/GenBank/DDBJ databases">
        <title>Sequencing the genomes of 1000 actinobacteria strains.</title>
        <authorList>
            <person name="Klenk H.-P."/>
        </authorList>
    </citation>
    <scope>NUCLEOTIDE SEQUENCE [LARGE SCALE GENOMIC DNA]</scope>
    <source>
        <strain evidence="1 2">DSM 45888</strain>
    </source>
</reference>
<sequence>MSSGVEPELAEARQHHLAKVNDVLRRPGMYGSRESAELLLLEAMAAVDGRLARWQTECDGLRDRGAFAPMGVAGAYSNILPAAAVRDATASVYAEIAHRFGWLELDRRLSEEELRHMSADIGDWVVQDRSLSAVIAAFGPPSLWIGGTNPNYPKTLVYGTAHPDHGLLCFHLWNAFAEGAPETTLRGVHPERVVLAVRHRPGAFAGSFSFTPEGVDRRPTND</sequence>
<dbReference type="RefSeq" id="WP_130401786.1">
    <property type="nucleotide sequence ID" value="NZ_SHKK01000001.1"/>
</dbReference>
<proteinExistence type="predicted"/>
<dbReference type="Proteomes" id="UP000293781">
    <property type="component" value="Unassembled WGS sequence"/>
</dbReference>
<dbReference type="AlphaFoldDB" id="A0A4Q7UDR2"/>
<dbReference type="OrthoDB" id="281785at2"/>
<protein>
    <submittedName>
        <fullName evidence="1">Uncharacterized protein</fullName>
    </submittedName>
</protein>
<organism evidence="1 2">
    <name type="scientific">Micromonospora violae</name>
    <dbReference type="NCBI Taxonomy" id="1278207"/>
    <lineage>
        <taxon>Bacteria</taxon>
        <taxon>Bacillati</taxon>
        <taxon>Actinomycetota</taxon>
        <taxon>Actinomycetes</taxon>
        <taxon>Micromonosporales</taxon>
        <taxon>Micromonosporaceae</taxon>
        <taxon>Micromonospora</taxon>
    </lineage>
</organism>
<evidence type="ECO:0000313" key="2">
    <source>
        <dbReference type="Proteomes" id="UP000293781"/>
    </source>
</evidence>
<comment type="caution">
    <text evidence="1">The sequence shown here is derived from an EMBL/GenBank/DDBJ whole genome shotgun (WGS) entry which is preliminary data.</text>
</comment>
<evidence type="ECO:0000313" key="1">
    <source>
        <dbReference type="EMBL" id="RZT79387.1"/>
    </source>
</evidence>
<gene>
    <name evidence="1" type="ORF">EV382_2585</name>
</gene>
<keyword evidence="2" id="KW-1185">Reference proteome</keyword>
<accession>A0A4Q7UDR2</accession>
<name>A0A4Q7UDR2_9ACTN</name>
<dbReference type="EMBL" id="SHKK01000001">
    <property type="protein sequence ID" value="RZT79387.1"/>
    <property type="molecule type" value="Genomic_DNA"/>
</dbReference>